<feature type="transmembrane region" description="Helical" evidence="6">
    <location>
        <begin position="12"/>
        <end position="35"/>
    </location>
</feature>
<evidence type="ECO:0000256" key="6">
    <source>
        <dbReference type="SAM" id="Phobius"/>
    </source>
</evidence>
<proteinExistence type="inferred from homology"/>
<evidence type="ECO:0000256" key="5">
    <source>
        <dbReference type="ARBA" id="ARBA00023136"/>
    </source>
</evidence>
<evidence type="ECO:0000313" key="7">
    <source>
        <dbReference type="EMBL" id="OGE77707.1"/>
    </source>
</evidence>
<evidence type="ECO:0000256" key="1">
    <source>
        <dbReference type="ARBA" id="ARBA00004141"/>
    </source>
</evidence>
<gene>
    <name evidence="7" type="ORF">A3J19_04605</name>
</gene>
<dbReference type="PANTHER" id="PTHR21716">
    <property type="entry name" value="TRANSMEMBRANE PROTEIN"/>
    <property type="match status" value="1"/>
</dbReference>
<feature type="non-terminal residue" evidence="7">
    <location>
        <position position="323"/>
    </location>
</feature>
<evidence type="ECO:0008006" key="9">
    <source>
        <dbReference type="Google" id="ProtNLM"/>
    </source>
</evidence>
<comment type="caution">
    <text evidence="7">The sequence shown here is derived from an EMBL/GenBank/DDBJ whole genome shotgun (WGS) entry which is preliminary data.</text>
</comment>
<protein>
    <recommendedName>
        <fullName evidence="9">AI-2E family transporter</fullName>
    </recommendedName>
</protein>
<keyword evidence="4 6" id="KW-1133">Transmembrane helix</keyword>
<dbReference type="InterPro" id="IPR002549">
    <property type="entry name" value="AI-2E-like"/>
</dbReference>
<evidence type="ECO:0000256" key="3">
    <source>
        <dbReference type="ARBA" id="ARBA00022692"/>
    </source>
</evidence>
<dbReference type="GO" id="GO:0055085">
    <property type="term" value="P:transmembrane transport"/>
    <property type="evidence" value="ECO:0007669"/>
    <property type="project" value="TreeGrafter"/>
</dbReference>
<feature type="transmembrane region" description="Helical" evidence="6">
    <location>
        <begin position="196"/>
        <end position="215"/>
    </location>
</feature>
<sequence>MDEIRKNYSLVKILIILLIIAVGSYVLSLAWVLIISKFLDLFVILLSAWLLSFILLPVVLRVQKILKSSKLIATTITYILISALLVIVSIVYLPLVVSQFLNLTNLLPQYLETAPPVLTSAVESFSNQFGNSVILIPSVAQFLFSAFITLILSFYFIVDREKINRELFNLIPRRWHNVLHFTENVINDTFVSFLRVQLFFAVSTGILTWIVLRIFGVDFAASVAFASGVFAFIPLVGPVFAIIPPILVALLKDPVIALIIGGILLAAQQVIFNVIGPRLLGQAFKLHPAVILISFLIGLQFAGNLGAVFAIPVLGISAVMIRR</sequence>
<name>A0A1F5NJ39_9BACT</name>
<feature type="transmembrane region" description="Helical" evidence="6">
    <location>
        <begin position="72"/>
        <end position="95"/>
    </location>
</feature>
<feature type="transmembrane region" description="Helical" evidence="6">
    <location>
        <begin position="41"/>
        <end position="60"/>
    </location>
</feature>
<feature type="transmembrane region" description="Helical" evidence="6">
    <location>
        <begin position="134"/>
        <end position="158"/>
    </location>
</feature>
<accession>A0A1F5NJ39</accession>
<organism evidence="7 8">
    <name type="scientific">Candidatus Daviesbacteria bacterium RIFCSPLOWO2_02_FULL_41_8</name>
    <dbReference type="NCBI Taxonomy" id="1797798"/>
    <lineage>
        <taxon>Bacteria</taxon>
        <taxon>Candidatus Daviesiibacteriota</taxon>
    </lineage>
</organism>
<comment type="subcellular location">
    <subcellularLocation>
        <location evidence="1">Membrane</location>
        <topology evidence="1">Multi-pass membrane protein</topology>
    </subcellularLocation>
</comment>
<feature type="transmembrane region" description="Helical" evidence="6">
    <location>
        <begin position="288"/>
        <end position="321"/>
    </location>
</feature>
<dbReference type="Pfam" id="PF01594">
    <property type="entry name" value="AI-2E_transport"/>
    <property type="match status" value="1"/>
</dbReference>
<feature type="transmembrane region" description="Helical" evidence="6">
    <location>
        <begin position="221"/>
        <end position="243"/>
    </location>
</feature>
<feature type="transmembrane region" description="Helical" evidence="6">
    <location>
        <begin position="255"/>
        <end position="276"/>
    </location>
</feature>
<dbReference type="AlphaFoldDB" id="A0A1F5NJ39"/>
<evidence type="ECO:0000256" key="4">
    <source>
        <dbReference type="ARBA" id="ARBA00022989"/>
    </source>
</evidence>
<evidence type="ECO:0000313" key="8">
    <source>
        <dbReference type="Proteomes" id="UP000176578"/>
    </source>
</evidence>
<evidence type="ECO:0000256" key="2">
    <source>
        <dbReference type="ARBA" id="ARBA00009773"/>
    </source>
</evidence>
<dbReference type="Proteomes" id="UP000176578">
    <property type="component" value="Unassembled WGS sequence"/>
</dbReference>
<dbReference type="EMBL" id="MFDZ01000033">
    <property type="protein sequence ID" value="OGE77707.1"/>
    <property type="molecule type" value="Genomic_DNA"/>
</dbReference>
<comment type="similarity">
    <text evidence="2">Belongs to the autoinducer-2 exporter (AI-2E) (TC 2.A.86) family.</text>
</comment>
<dbReference type="GO" id="GO:0016020">
    <property type="term" value="C:membrane"/>
    <property type="evidence" value="ECO:0007669"/>
    <property type="project" value="UniProtKB-SubCell"/>
</dbReference>
<dbReference type="PANTHER" id="PTHR21716:SF62">
    <property type="entry name" value="TRANSPORT PROTEIN YDBI-RELATED"/>
    <property type="match status" value="1"/>
</dbReference>
<keyword evidence="3 6" id="KW-0812">Transmembrane</keyword>
<reference evidence="7 8" key="1">
    <citation type="journal article" date="2016" name="Nat. Commun.">
        <title>Thousands of microbial genomes shed light on interconnected biogeochemical processes in an aquifer system.</title>
        <authorList>
            <person name="Anantharaman K."/>
            <person name="Brown C.T."/>
            <person name="Hug L.A."/>
            <person name="Sharon I."/>
            <person name="Castelle C.J."/>
            <person name="Probst A.J."/>
            <person name="Thomas B.C."/>
            <person name="Singh A."/>
            <person name="Wilkins M.J."/>
            <person name="Karaoz U."/>
            <person name="Brodie E.L."/>
            <person name="Williams K.H."/>
            <person name="Hubbard S.S."/>
            <person name="Banfield J.F."/>
        </authorList>
    </citation>
    <scope>NUCLEOTIDE SEQUENCE [LARGE SCALE GENOMIC DNA]</scope>
</reference>
<keyword evidence="5 6" id="KW-0472">Membrane</keyword>